<sequence length="316" mass="33606">MLKNRRKLSFTLTGRSATLTRSRLRSDRFELSVDGIAQSIVSLADPTKLAYPYTRHIARAIDAAAPSGSRLRFVHLGAGALTLARYVEATRAGSPQLVVEFEPELYVEMLEALPLPQGNDVRVIFGDARDVADTALPDSSLRSLQEAAVATASPGASRGGAPAAVVRTAVAAEWAEAQFTIVDLWDAAVIHRRVASREFFARVAGRSAADGIVVVNLLDGHPFEYARRQAATLATVFAQVAVVLDADPNDADGPLGNVLIFASDAPLDIVAHPDVLGVPGPNLLHDTELASWIGAARVMTDSDGTDSPDPNDPRWG</sequence>
<dbReference type="AlphaFoldDB" id="A0A4R6S1U3"/>
<dbReference type="SUPFAM" id="SSF53335">
    <property type="entry name" value="S-adenosyl-L-methionine-dependent methyltransferases"/>
    <property type="match status" value="1"/>
</dbReference>
<dbReference type="Gene3D" id="3.40.50.150">
    <property type="entry name" value="Vaccinia Virus protein VP39"/>
    <property type="match status" value="1"/>
</dbReference>
<dbReference type="RefSeq" id="WP_133616763.1">
    <property type="nucleotide sequence ID" value="NZ_SNYA01000004.1"/>
</dbReference>
<organism evidence="1 2">
    <name type="scientific">Leucobacter luti</name>
    <dbReference type="NCBI Taxonomy" id="340320"/>
    <lineage>
        <taxon>Bacteria</taxon>
        <taxon>Bacillati</taxon>
        <taxon>Actinomycetota</taxon>
        <taxon>Actinomycetes</taxon>
        <taxon>Micrococcales</taxon>
        <taxon>Microbacteriaceae</taxon>
        <taxon>Leucobacter</taxon>
    </lineage>
</organism>
<gene>
    <name evidence="1" type="ORF">EDF62_1832</name>
</gene>
<evidence type="ECO:0000313" key="2">
    <source>
        <dbReference type="Proteomes" id="UP000295601"/>
    </source>
</evidence>
<evidence type="ECO:0000313" key="1">
    <source>
        <dbReference type="EMBL" id="TDP92615.1"/>
    </source>
</evidence>
<comment type="caution">
    <text evidence="1">The sequence shown here is derived from an EMBL/GenBank/DDBJ whole genome shotgun (WGS) entry which is preliminary data.</text>
</comment>
<protein>
    <recommendedName>
        <fullName evidence="3">Spermidine synthase</fullName>
    </recommendedName>
</protein>
<dbReference type="OrthoDB" id="8221452at2"/>
<keyword evidence="2" id="KW-1185">Reference proteome</keyword>
<accession>A0A4R6S1U3</accession>
<dbReference type="EMBL" id="SNYA01000004">
    <property type="protein sequence ID" value="TDP92615.1"/>
    <property type="molecule type" value="Genomic_DNA"/>
</dbReference>
<reference evidence="1 2" key="1">
    <citation type="submission" date="2019-03" db="EMBL/GenBank/DDBJ databases">
        <title>Genomic analyses of the natural microbiome of Caenorhabditis elegans.</title>
        <authorList>
            <person name="Samuel B."/>
        </authorList>
    </citation>
    <scope>NUCLEOTIDE SEQUENCE [LARGE SCALE GENOMIC DNA]</scope>
    <source>
        <strain evidence="1 2">JUb18</strain>
    </source>
</reference>
<dbReference type="Proteomes" id="UP000295601">
    <property type="component" value="Unassembled WGS sequence"/>
</dbReference>
<dbReference type="InterPro" id="IPR029063">
    <property type="entry name" value="SAM-dependent_MTases_sf"/>
</dbReference>
<evidence type="ECO:0008006" key="3">
    <source>
        <dbReference type="Google" id="ProtNLM"/>
    </source>
</evidence>
<proteinExistence type="predicted"/>
<name>A0A4R6S1U3_9MICO</name>